<dbReference type="Pfam" id="PF14657">
    <property type="entry name" value="Arm-DNA-bind_4"/>
    <property type="match status" value="1"/>
</dbReference>
<dbReference type="PANTHER" id="PTHR30349:SF64">
    <property type="entry name" value="PROPHAGE INTEGRASE INTD-RELATED"/>
    <property type="match status" value="1"/>
</dbReference>
<feature type="non-terminal residue" evidence="9">
    <location>
        <position position="320"/>
    </location>
</feature>
<feature type="domain" description="Core-binding (CB)" evidence="8">
    <location>
        <begin position="56"/>
        <end position="138"/>
    </location>
</feature>
<dbReference type="CDD" id="cd01189">
    <property type="entry name" value="INT_ICEBs1_C_like"/>
    <property type="match status" value="1"/>
</dbReference>
<evidence type="ECO:0000259" key="7">
    <source>
        <dbReference type="PROSITE" id="PS51898"/>
    </source>
</evidence>
<evidence type="ECO:0000313" key="10">
    <source>
        <dbReference type="Proteomes" id="UP000824056"/>
    </source>
</evidence>
<feature type="domain" description="Tyr recombinase" evidence="7">
    <location>
        <begin position="160"/>
        <end position="320"/>
    </location>
</feature>
<dbReference type="GO" id="GO:0006310">
    <property type="term" value="P:DNA recombination"/>
    <property type="evidence" value="ECO:0007669"/>
    <property type="project" value="UniProtKB-KW"/>
</dbReference>
<sequence>MGAEKDPKTGKWLIQYRYTDWQGRRRKSTKRGFLTKREAEEWLRSFLAVSQCNINMKFSDFLKLYYRDMEKRLREYTMRTKKYIMEMKILPYFGEKRISEITPADVRQWQNILMQEGYAETYLRTIHNQLAAVFNYGVKYYDLKSNPCTKAGCMGKANAEKMDFWTKQEFMGFIKATDYEPQSYMIFMLLYWTGMRIGEAFALTPNDIDIDSKVISISKSYQRIAKRDVITQPKTPKSKRKIKISGFLTKELKKYMESQGIHNKEERLFTITRYQLLCDMKKGIQASGVKNIRLHDFRHSHASLLVELGFSPLEIAENHV</sequence>
<keyword evidence="4 6" id="KW-0238">DNA-binding</keyword>
<dbReference type="GO" id="GO:0015074">
    <property type="term" value="P:DNA integration"/>
    <property type="evidence" value="ECO:0007669"/>
    <property type="project" value="UniProtKB-KW"/>
</dbReference>
<dbReference type="InterPro" id="IPR004107">
    <property type="entry name" value="Integrase_SAM-like_N"/>
</dbReference>
<evidence type="ECO:0000256" key="5">
    <source>
        <dbReference type="ARBA" id="ARBA00023172"/>
    </source>
</evidence>
<dbReference type="InterPro" id="IPR010998">
    <property type="entry name" value="Integrase_recombinase_N"/>
</dbReference>
<keyword evidence="5" id="KW-0233">DNA recombination</keyword>
<dbReference type="GO" id="GO:0003677">
    <property type="term" value="F:DNA binding"/>
    <property type="evidence" value="ECO:0007669"/>
    <property type="project" value="UniProtKB-UniRule"/>
</dbReference>
<dbReference type="InterPro" id="IPR011010">
    <property type="entry name" value="DNA_brk_join_enz"/>
</dbReference>
<dbReference type="AlphaFoldDB" id="A0A9D2JS06"/>
<dbReference type="EMBL" id="DXBG01000115">
    <property type="protein sequence ID" value="HIZ65181.1"/>
    <property type="molecule type" value="Genomic_DNA"/>
</dbReference>
<evidence type="ECO:0000256" key="2">
    <source>
        <dbReference type="ARBA" id="ARBA00008857"/>
    </source>
</evidence>
<evidence type="ECO:0000259" key="8">
    <source>
        <dbReference type="PROSITE" id="PS51900"/>
    </source>
</evidence>
<dbReference type="PROSITE" id="PS51900">
    <property type="entry name" value="CB"/>
    <property type="match status" value="1"/>
</dbReference>
<evidence type="ECO:0000256" key="6">
    <source>
        <dbReference type="PROSITE-ProRule" id="PRU01248"/>
    </source>
</evidence>
<evidence type="ECO:0000313" key="9">
    <source>
        <dbReference type="EMBL" id="HIZ65181.1"/>
    </source>
</evidence>
<dbReference type="SUPFAM" id="SSF56349">
    <property type="entry name" value="DNA breaking-rejoining enzymes"/>
    <property type="match status" value="1"/>
</dbReference>
<dbReference type="Gene3D" id="1.10.443.10">
    <property type="entry name" value="Intergrase catalytic core"/>
    <property type="match status" value="1"/>
</dbReference>
<dbReference type="InterPro" id="IPR028259">
    <property type="entry name" value="AP2-like_int_N"/>
</dbReference>
<dbReference type="Pfam" id="PF00589">
    <property type="entry name" value="Phage_integrase"/>
    <property type="match status" value="1"/>
</dbReference>
<comment type="caution">
    <text evidence="9">The sequence shown here is derived from an EMBL/GenBank/DDBJ whole genome shotgun (WGS) entry which is preliminary data.</text>
</comment>
<dbReference type="InterPro" id="IPR050090">
    <property type="entry name" value="Tyrosine_recombinase_XerCD"/>
</dbReference>
<gene>
    <name evidence="9" type="ORF">H9809_04660</name>
</gene>
<keyword evidence="3" id="KW-0229">DNA integration</keyword>
<dbReference type="PROSITE" id="PS51898">
    <property type="entry name" value="TYR_RECOMBINASE"/>
    <property type="match status" value="1"/>
</dbReference>
<dbReference type="PANTHER" id="PTHR30349">
    <property type="entry name" value="PHAGE INTEGRASE-RELATED"/>
    <property type="match status" value="1"/>
</dbReference>
<evidence type="ECO:0000256" key="1">
    <source>
        <dbReference type="ARBA" id="ARBA00003283"/>
    </source>
</evidence>
<dbReference type="InterPro" id="IPR013762">
    <property type="entry name" value="Integrase-like_cat_sf"/>
</dbReference>
<evidence type="ECO:0000256" key="4">
    <source>
        <dbReference type="ARBA" id="ARBA00023125"/>
    </source>
</evidence>
<dbReference type="InterPro" id="IPR002104">
    <property type="entry name" value="Integrase_catalytic"/>
</dbReference>
<evidence type="ECO:0000256" key="3">
    <source>
        <dbReference type="ARBA" id="ARBA00022908"/>
    </source>
</evidence>
<protein>
    <submittedName>
        <fullName evidence="9">Site-specific integrase</fullName>
    </submittedName>
</protein>
<comment type="function">
    <text evidence="1">Site-specific tyrosine recombinase, which acts by catalyzing the cutting and rejoining of the recombining DNA molecules.</text>
</comment>
<dbReference type="Pfam" id="PF14659">
    <property type="entry name" value="Phage_int_SAM_3"/>
    <property type="match status" value="1"/>
</dbReference>
<comment type="similarity">
    <text evidence="2">Belongs to the 'phage' integrase family.</text>
</comment>
<reference evidence="9" key="2">
    <citation type="submission" date="2021-04" db="EMBL/GenBank/DDBJ databases">
        <authorList>
            <person name="Gilroy R."/>
        </authorList>
    </citation>
    <scope>NUCLEOTIDE SEQUENCE</scope>
    <source>
        <strain evidence="9">1068</strain>
    </source>
</reference>
<organism evidence="9 10">
    <name type="scientific">Candidatus Blautia pullicola</name>
    <dbReference type="NCBI Taxonomy" id="2838498"/>
    <lineage>
        <taxon>Bacteria</taxon>
        <taxon>Bacillati</taxon>
        <taxon>Bacillota</taxon>
        <taxon>Clostridia</taxon>
        <taxon>Lachnospirales</taxon>
        <taxon>Lachnospiraceae</taxon>
        <taxon>Blautia</taxon>
    </lineage>
</organism>
<dbReference type="Gene3D" id="1.10.150.130">
    <property type="match status" value="1"/>
</dbReference>
<reference evidence="9" key="1">
    <citation type="journal article" date="2021" name="PeerJ">
        <title>Extensive microbial diversity within the chicken gut microbiome revealed by metagenomics and culture.</title>
        <authorList>
            <person name="Gilroy R."/>
            <person name="Ravi A."/>
            <person name="Getino M."/>
            <person name="Pursley I."/>
            <person name="Horton D.L."/>
            <person name="Alikhan N.F."/>
            <person name="Baker D."/>
            <person name="Gharbi K."/>
            <person name="Hall N."/>
            <person name="Watson M."/>
            <person name="Adriaenssens E.M."/>
            <person name="Foster-Nyarko E."/>
            <person name="Jarju S."/>
            <person name="Secka A."/>
            <person name="Antonio M."/>
            <person name="Oren A."/>
            <person name="Chaudhuri R.R."/>
            <person name="La Ragione R."/>
            <person name="Hildebrand F."/>
            <person name="Pallen M.J."/>
        </authorList>
    </citation>
    <scope>NUCLEOTIDE SEQUENCE</scope>
    <source>
        <strain evidence="9">1068</strain>
    </source>
</reference>
<proteinExistence type="inferred from homology"/>
<dbReference type="Proteomes" id="UP000824056">
    <property type="component" value="Unassembled WGS sequence"/>
</dbReference>
<dbReference type="InterPro" id="IPR044068">
    <property type="entry name" value="CB"/>
</dbReference>
<name>A0A9D2JS06_9FIRM</name>
<accession>A0A9D2JS06</accession>